<dbReference type="InterPro" id="IPR036869">
    <property type="entry name" value="J_dom_sf"/>
</dbReference>
<evidence type="ECO:0000256" key="1">
    <source>
        <dbReference type="ARBA" id="ARBA00023186"/>
    </source>
</evidence>
<evidence type="ECO:0000313" key="4">
    <source>
        <dbReference type="Proteomes" id="UP000054093"/>
    </source>
</evidence>
<dbReference type="Gene3D" id="1.10.287.110">
    <property type="entry name" value="DnaJ domain"/>
    <property type="match status" value="1"/>
</dbReference>
<comment type="caution">
    <text evidence="3">The sequence shown here is derived from an EMBL/GenBank/DDBJ whole genome shotgun (WGS) entry which is preliminary data.</text>
</comment>
<dbReference type="SUPFAM" id="SSF46565">
    <property type="entry name" value="Chaperone J-domain"/>
    <property type="match status" value="1"/>
</dbReference>
<gene>
    <name evidence="3" type="primary">cbpA</name>
    <name evidence="3" type="ORF">HSUHS5_0934</name>
</gene>
<sequence>MYMGKSLYATLEVSEQASNEEIKKSYRRLARKYHPDLNKGKEAEEKFKEINAAYEILSDPQKRAQYDQFGDNMFGGQNFSDFARSQGKGANFDDILAQIFGRGGFGGGGFGHGGFADFGGFNFAENLDVHAEIQISLQEAVLGAKRSIKLNHDSFEIKIPAGVKEGEVLRAKGKGRTQGGLRGDVLLKVHVLEDGTYTRSGDDLIKDFDLPLKTALFGGKIQVPTLHKEIALKIPPNTKNAQKFRIKGLGVKNRKSAEMGDLYLKAHVILPHTDTLSADVKQVLQEQLP</sequence>
<dbReference type="Gene3D" id="2.60.260.20">
    <property type="entry name" value="Urease metallochaperone UreE, N-terminal domain"/>
    <property type="match status" value="2"/>
</dbReference>
<dbReference type="PROSITE" id="PS00636">
    <property type="entry name" value="DNAJ_1"/>
    <property type="match status" value="1"/>
</dbReference>
<dbReference type="SMART" id="SM00271">
    <property type="entry name" value="DnaJ"/>
    <property type="match status" value="1"/>
</dbReference>
<dbReference type="Pfam" id="PF01556">
    <property type="entry name" value="DnaJ_C"/>
    <property type="match status" value="1"/>
</dbReference>
<dbReference type="GO" id="GO:0042026">
    <property type="term" value="P:protein refolding"/>
    <property type="evidence" value="ECO:0007669"/>
    <property type="project" value="TreeGrafter"/>
</dbReference>
<name>E7G4M3_9HELI</name>
<dbReference type="EMBL" id="ADHO01000173">
    <property type="protein sequence ID" value="EFX41716.1"/>
    <property type="molecule type" value="Genomic_DNA"/>
</dbReference>
<dbReference type="InterPro" id="IPR018253">
    <property type="entry name" value="DnaJ_domain_CS"/>
</dbReference>
<dbReference type="PROSITE" id="PS50076">
    <property type="entry name" value="DNAJ_2"/>
    <property type="match status" value="1"/>
</dbReference>
<dbReference type="Proteomes" id="UP000054093">
    <property type="component" value="Unassembled WGS sequence"/>
</dbReference>
<dbReference type="GO" id="GO:0005737">
    <property type="term" value="C:cytoplasm"/>
    <property type="evidence" value="ECO:0007669"/>
    <property type="project" value="TreeGrafter"/>
</dbReference>
<dbReference type="PRINTS" id="PR00625">
    <property type="entry name" value="JDOMAIN"/>
</dbReference>
<keyword evidence="1" id="KW-0143">Chaperone</keyword>
<dbReference type="GO" id="GO:0051082">
    <property type="term" value="F:unfolded protein binding"/>
    <property type="evidence" value="ECO:0007669"/>
    <property type="project" value="InterPro"/>
</dbReference>
<dbReference type="GO" id="GO:0003677">
    <property type="term" value="F:DNA binding"/>
    <property type="evidence" value="ECO:0007669"/>
    <property type="project" value="UniProtKB-KW"/>
</dbReference>
<dbReference type="AlphaFoldDB" id="E7G4M3"/>
<dbReference type="InterPro" id="IPR002939">
    <property type="entry name" value="DnaJ_C"/>
</dbReference>
<dbReference type="SUPFAM" id="SSF49493">
    <property type="entry name" value="HSP40/DnaJ peptide-binding domain"/>
    <property type="match status" value="2"/>
</dbReference>
<dbReference type="PANTHER" id="PTHR43096:SF52">
    <property type="entry name" value="DNAJ HOMOLOG 1, MITOCHONDRIAL-RELATED"/>
    <property type="match status" value="1"/>
</dbReference>
<dbReference type="CDD" id="cd06257">
    <property type="entry name" value="DnaJ"/>
    <property type="match status" value="1"/>
</dbReference>
<dbReference type="Pfam" id="PF00226">
    <property type="entry name" value="DnaJ"/>
    <property type="match status" value="1"/>
</dbReference>
<evidence type="ECO:0000259" key="2">
    <source>
        <dbReference type="PROSITE" id="PS50076"/>
    </source>
</evidence>
<protein>
    <submittedName>
        <fullName evidence="3">Co-chaperone curved DNA-binding protein A</fullName>
    </submittedName>
</protein>
<dbReference type="PANTHER" id="PTHR43096">
    <property type="entry name" value="DNAJ HOMOLOG 1, MITOCHONDRIAL-RELATED"/>
    <property type="match status" value="1"/>
</dbReference>
<accession>E7G4M3</accession>
<dbReference type="InterPro" id="IPR008971">
    <property type="entry name" value="HSP40/DnaJ_pept-bd"/>
</dbReference>
<proteinExistence type="predicted"/>
<keyword evidence="3" id="KW-0238">DNA-binding</keyword>
<organism evidence="3 4">
    <name type="scientific">Helicobacter suis HS5</name>
    <dbReference type="NCBI Taxonomy" id="710394"/>
    <lineage>
        <taxon>Bacteria</taxon>
        <taxon>Pseudomonadati</taxon>
        <taxon>Campylobacterota</taxon>
        <taxon>Epsilonproteobacteria</taxon>
        <taxon>Campylobacterales</taxon>
        <taxon>Helicobacteraceae</taxon>
        <taxon>Helicobacter</taxon>
    </lineage>
</organism>
<dbReference type="CDD" id="cd10747">
    <property type="entry name" value="DnaJ_C"/>
    <property type="match status" value="1"/>
</dbReference>
<dbReference type="InterPro" id="IPR001623">
    <property type="entry name" value="DnaJ_domain"/>
</dbReference>
<feature type="domain" description="J" evidence="2">
    <location>
        <begin position="6"/>
        <end position="70"/>
    </location>
</feature>
<reference evidence="3 4" key="1">
    <citation type="journal article" date="2011" name="Vet. Res.">
        <title>Genome sequence of Helicobacter suis supports its role in gastric pathology.</title>
        <authorList>
            <person name="Vermoote M."/>
            <person name="Vandekerckhove T.T."/>
            <person name="Flahou B."/>
            <person name="Pasmans F."/>
            <person name="Smet A."/>
            <person name="De Groote D."/>
            <person name="Van Criekinge W."/>
            <person name="Ducatelle R."/>
            <person name="Haesebrouck F."/>
        </authorList>
    </citation>
    <scope>NUCLEOTIDE SEQUENCE [LARGE SCALE GENOMIC DNA]</scope>
    <source>
        <strain evidence="3 4">HS5</strain>
    </source>
</reference>
<evidence type="ECO:0000313" key="3">
    <source>
        <dbReference type="EMBL" id="EFX41716.1"/>
    </source>
</evidence>